<feature type="transmembrane region" description="Helical" evidence="16">
    <location>
        <begin position="374"/>
        <end position="392"/>
    </location>
</feature>
<comment type="similarity">
    <text evidence="4">Belongs to the RBT5 family.</text>
</comment>
<accession>A0A9P7R219</accession>
<dbReference type="PANTHER" id="PTHR33048">
    <property type="entry name" value="PTH11-LIKE INTEGRAL MEMBRANE PROTEIN (AFU_ORTHOLOGUE AFUA_5G11245)"/>
    <property type="match status" value="1"/>
</dbReference>
<organism evidence="18 19">
    <name type="scientific">Colletotrichum scovillei</name>
    <dbReference type="NCBI Taxonomy" id="1209932"/>
    <lineage>
        <taxon>Eukaryota</taxon>
        <taxon>Fungi</taxon>
        <taxon>Dikarya</taxon>
        <taxon>Ascomycota</taxon>
        <taxon>Pezizomycotina</taxon>
        <taxon>Sordariomycetes</taxon>
        <taxon>Hypocreomycetidae</taxon>
        <taxon>Glomerellales</taxon>
        <taxon>Glomerellaceae</taxon>
        <taxon>Colletotrichum</taxon>
        <taxon>Colletotrichum acutatum species complex</taxon>
    </lineage>
</organism>
<dbReference type="Proteomes" id="UP000699042">
    <property type="component" value="Unassembled WGS sequence"/>
</dbReference>
<dbReference type="PROSITE" id="PS52012">
    <property type="entry name" value="CFEM"/>
    <property type="match status" value="1"/>
</dbReference>
<feature type="transmembrane region" description="Helical" evidence="16">
    <location>
        <begin position="216"/>
        <end position="238"/>
    </location>
</feature>
<feature type="transmembrane region" description="Helical" evidence="16">
    <location>
        <begin position="291"/>
        <end position="312"/>
    </location>
</feature>
<dbReference type="Pfam" id="PF05730">
    <property type="entry name" value="CFEM"/>
    <property type="match status" value="1"/>
</dbReference>
<keyword evidence="7 16" id="KW-0812">Transmembrane</keyword>
<keyword evidence="11 14" id="KW-1015">Disulfide bond</keyword>
<feature type="transmembrane region" description="Helical" evidence="16">
    <location>
        <begin position="258"/>
        <end position="279"/>
    </location>
</feature>
<feature type="transmembrane region" description="Helical" evidence="16">
    <location>
        <begin position="185"/>
        <end position="204"/>
    </location>
</feature>
<comment type="similarity">
    <text evidence="13">Belongs to the SAT4 family.</text>
</comment>
<dbReference type="InterPro" id="IPR052337">
    <property type="entry name" value="SAT4-like"/>
</dbReference>
<evidence type="ECO:0000256" key="8">
    <source>
        <dbReference type="ARBA" id="ARBA00022729"/>
    </source>
</evidence>
<feature type="disulfide bond" evidence="14">
    <location>
        <begin position="117"/>
        <end position="148"/>
    </location>
</feature>
<evidence type="ECO:0000256" key="7">
    <source>
        <dbReference type="ARBA" id="ARBA00022692"/>
    </source>
</evidence>
<name>A0A9P7R219_9PEZI</name>
<sequence>MASQPRCACGAIIVLDAATAIHENDLFSFNNNERQAKNASIGVDSRPLLVKAEAPPSPLPAVSECTIKDHCVLWCKPRGKPLNCTMKASFVPLLLTGLAGLASAASIADAPQCAISCALSALPQSPCTISNQTCLCVDPTFNRLVGDCIKDACTIKETLAVTNLTWSSCGLPLTDRTSTARYTTIFLFILPVVFMAIRLSARILRLAPWGAEDTAICIAFAFLIPFPPIIFAMMRYGLGRDIWTLQPYEITMFLKLQFVLQLFYISGLAVIKASVIYLYIRVFSIQGFRTLLWCTQIFNFLLGGSYILLSLVQCQPFQHYWNGWDGEQDGHCADLNTIGLTHVAFNIALDVWMLILPATQLYKLNMELKKKIGVMAMFSVGVFLTSVSIVRIKSLLVFATSFNITAECLWGIIWSYVELCVGIFVACMPAARQLAWRFFPKLVNYTRESLTGSSKSKREVQNEELTPIAKGRQSSKSGTLSSNITQSNAGSVMDPNTPRSATFGYPQSDDVIMVHEGKE</sequence>
<feature type="compositionally biased region" description="Polar residues" evidence="15">
    <location>
        <begin position="472"/>
        <end position="490"/>
    </location>
</feature>
<evidence type="ECO:0000256" key="14">
    <source>
        <dbReference type="PROSITE-ProRule" id="PRU01356"/>
    </source>
</evidence>
<evidence type="ECO:0000256" key="12">
    <source>
        <dbReference type="ARBA" id="ARBA00023288"/>
    </source>
</evidence>
<evidence type="ECO:0000256" key="11">
    <source>
        <dbReference type="ARBA" id="ARBA00023157"/>
    </source>
</evidence>
<comment type="caution">
    <text evidence="18">The sequence shown here is derived from an EMBL/GenBank/DDBJ whole genome shotgun (WGS) entry which is preliminary data.</text>
</comment>
<comment type="caution">
    <text evidence="14">Lacks conserved residue(s) required for the propagation of feature annotation.</text>
</comment>
<keyword evidence="6" id="KW-0325">Glycoprotein</keyword>
<dbReference type="InterPro" id="IPR008427">
    <property type="entry name" value="Extracellular_membr_CFEM_dom"/>
</dbReference>
<feature type="disulfide bond" evidence="14">
    <location>
        <begin position="127"/>
        <end position="134"/>
    </location>
</feature>
<feature type="disulfide bond" evidence="14">
    <location>
        <begin position="113"/>
        <end position="153"/>
    </location>
</feature>
<keyword evidence="19" id="KW-1185">Reference proteome</keyword>
<evidence type="ECO:0000256" key="4">
    <source>
        <dbReference type="ARBA" id="ARBA00010031"/>
    </source>
</evidence>
<feature type="region of interest" description="Disordered" evidence="15">
    <location>
        <begin position="453"/>
        <end position="519"/>
    </location>
</feature>
<keyword evidence="9 16" id="KW-1133">Transmembrane helix</keyword>
<dbReference type="GO" id="GO:0005576">
    <property type="term" value="C:extracellular region"/>
    <property type="evidence" value="ECO:0007669"/>
    <property type="project" value="UniProtKB-SubCell"/>
</dbReference>
<dbReference type="PANTHER" id="PTHR33048:SF143">
    <property type="entry name" value="EXTRACELLULAR MEMBRANE PROTEIN CFEM DOMAIN-CONTAINING PROTEIN-RELATED"/>
    <property type="match status" value="1"/>
</dbReference>
<feature type="transmembrane region" description="Helical" evidence="16">
    <location>
        <begin position="412"/>
        <end position="431"/>
    </location>
</feature>
<proteinExistence type="inferred from homology"/>
<evidence type="ECO:0000256" key="15">
    <source>
        <dbReference type="SAM" id="MobiDB-lite"/>
    </source>
</evidence>
<keyword evidence="12" id="KW-0449">Lipoprotein</keyword>
<keyword evidence="8" id="KW-0732">Signal</keyword>
<dbReference type="EMBL" id="JAESDN010000009">
    <property type="protein sequence ID" value="KAG7045351.1"/>
    <property type="molecule type" value="Genomic_DNA"/>
</dbReference>
<keyword evidence="6" id="KW-0336">GPI-anchor</keyword>
<protein>
    <submittedName>
        <fullName evidence="18">CFEM domain-containing protein</fullName>
    </submittedName>
</protein>
<evidence type="ECO:0000256" key="10">
    <source>
        <dbReference type="ARBA" id="ARBA00023136"/>
    </source>
</evidence>
<evidence type="ECO:0000256" key="2">
    <source>
        <dbReference type="ARBA" id="ARBA00004589"/>
    </source>
</evidence>
<evidence type="ECO:0000313" key="19">
    <source>
        <dbReference type="Proteomes" id="UP000699042"/>
    </source>
</evidence>
<reference evidence="18" key="1">
    <citation type="submission" date="2021-05" db="EMBL/GenBank/DDBJ databases">
        <title>Comparative genomics of three Colletotrichum scovillei strains and genetic complementation revealed genes involved fungal growth and virulence on chili pepper.</title>
        <authorList>
            <person name="Hsieh D.-K."/>
            <person name="Chuang S.-C."/>
            <person name="Chen C.-Y."/>
            <person name="Chao Y.-T."/>
            <person name="Lu M.-Y.J."/>
            <person name="Lee M.-H."/>
            <person name="Shih M.-C."/>
        </authorList>
    </citation>
    <scope>NUCLEOTIDE SEQUENCE</scope>
    <source>
        <strain evidence="18">Coll-153</strain>
    </source>
</reference>
<evidence type="ECO:0000313" key="18">
    <source>
        <dbReference type="EMBL" id="KAG7045351.1"/>
    </source>
</evidence>
<comment type="subcellular location">
    <subcellularLocation>
        <location evidence="2">Membrane</location>
        <topology evidence="2">Lipid-anchor</topology>
        <topology evidence="2">GPI-anchor</topology>
    </subcellularLocation>
    <subcellularLocation>
        <location evidence="1">Membrane</location>
        <topology evidence="1">Multi-pass membrane protein</topology>
    </subcellularLocation>
    <subcellularLocation>
        <location evidence="3">Secreted</location>
    </subcellularLocation>
</comment>
<feature type="disulfide bond" evidence="14">
    <location>
        <begin position="136"/>
        <end position="169"/>
    </location>
</feature>
<keyword evidence="5" id="KW-0964">Secreted</keyword>
<evidence type="ECO:0000259" key="17">
    <source>
        <dbReference type="PROSITE" id="PS52012"/>
    </source>
</evidence>
<gene>
    <name evidence="18" type="ORF">JMJ77_009434</name>
</gene>
<dbReference type="AlphaFoldDB" id="A0A9P7R219"/>
<evidence type="ECO:0000256" key="13">
    <source>
        <dbReference type="ARBA" id="ARBA00038359"/>
    </source>
</evidence>
<evidence type="ECO:0000256" key="3">
    <source>
        <dbReference type="ARBA" id="ARBA00004613"/>
    </source>
</evidence>
<keyword evidence="10 16" id="KW-0472">Membrane</keyword>
<dbReference type="GO" id="GO:0098552">
    <property type="term" value="C:side of membrane"/>
    <property type="evidence" value="ECO:0007669"/>
    <property type="project" value="UniProtKB-KW"/>
</dbReference>
<evidence type="ECO:0000256" key="1">
    <source>
        <dbReference type="ARBA" id="ARBA00004141"/>
    </source>
</evidence>
<dbReference type="Pfam" id="PF20684">
    <property type="entry name" value="Fung_rhodopsin"/>
    <property type="match status" value="1"/>
</dbReference>
<dbReference type="SMART" id="SM00747">
    <property type="entry name" value="CFEM"/>
    <property type="match status" value="1"/>
</dbReference>
<dbReference type="InterPro" id="IPR049326">
    <property type="entry name" value="Rhodopsin_dom_fungi"/>
</dbReference>
<feature type="domain" description="CFEM" evidence="17">
    <location>
        <begin position="86"/>
        <end position="196"/>
    </location>
</feature>
<evidence type="ECO:0000256" key="6">
    <source>
        <dbReference type="ARBA" id="ARBA00022622"/>
    </source>
</evidence>
<evidence type="ECO:0000256" key="9">
    <source>
        <dbReference type="ARBA" id="ARBA00022989"/>
    </source>
</evidence>
<evidence type="ECO:0000256" key="16">
    <source>
        <dbReference type="SAM" id="Phobius"/>
    </source>
</evidence>
<evidence type="ECO:0000256" key="5">
    <source>
        <dbReference type="ARBA" id="ARBA00022525"/>
    </source>
</evidence>